<evidence type="ECO:0000313" key="2">
    <source>
        <dbReference type="Proteomes" id="UP000009286"/>
    </source>
</evidence>
<dbReference type="KEGG" id="mai:MICA_1216"/>
<dbReference type="HOGENOM" id="CLU_3312669_0_0_5"/>
<reference evidence="1 2" key="1">
    <citation type="journal article" date="2011" name="BMC Genomics">
        <title>Genomic insights into an obligate epibiotic bacterial predator: Micavibrio aeruginosavorus ARL-13.</title>
        <authorList>
            <person name="Wang Z."/>
            <person name="Kadouri D."/>
            <person name="Wu M."/>
        </authorList>
    </citation>
    <scope>NUCLEOTIDE SEQUENCE [LARGE SCALE GENOMIC DNA]</scope>
    <source>
        <strain evidence="1 2">ARL-13</strain>
    </source>
</reference>
<protein>
    <submittedName>
        <fullName evidence="1">Uncharacterized protein</fullName>
    </submittedName>
</protein>
<dbReference type="AlphaFoldDB" id="G2KRH7"/>
<keyword evidence="2" id="KW-1185">Reference proteome</keyword>
<sequence>MMCSVYRRNGFLIVGQQKTMKLCNQYGDAPSKNAWHPSL</sequence>
<dbReference type="Proteomes" id="UP000009286">
    <property type="component" value="Chromosome"/>
</dbReference>
<proteinExistence type="predicted"/>
<organism evidence="1 2">
    <name type="scientific">Micavibrio aeruginosavorus (strain ARL-13)</name>
    <dbReference type="NCBI Taxonomy" id="856793"/>
    <lineage>
        <taxon>Bacteria</taxon>
        <taxon>Pseudomonadati</taxon>
        <taxon>Bdellovibrionota</taxon>
        <taxon>Bdellovibrionia</taxon>
        <taxon>Bdellovibrionales</taxon>
        <taxon>Pseudobdellovibrionaceae</taxon>
        <taxon>Micavibrio</taxon>
    </lineage>
</organism>
<name>G2KRH7_MICAA</name>
<evidence type="ECO:0000313" key="1">
    <source>
        <dbReference type="EMBL" id="AEP09539.1"/>
    </source>
</evidence>
<gene>
    <name evidence="1" type="ordered locus">MICA_1216</name>
</gene>
<dbReference type="EMBL" id="CP002382">
    <property type="protein sequence ID" value="AEP09539.1"/>
    <property type="molecule type" value="Genomic_DNA"/>
</dbReference>
<accession>G2KRH7</accession>